<evidence type="ECO:0000256" key="1">
    <source>
        <dbReference type="ARBA" id="ARBA00022737"/>
    </source>
</evidence>
<gene>
    <name evidence="8" type="primary">LOC106525667</name>
</gene>
<keyword evidence="8" id="KW-0418">Kinase</keyword>
<feature type="repeat" description="ANK" evidence="4">
    <location>
        <begin position="265"/>
        <end position="297"/>
    </location>
</feature>
<reference evidence="8" key="1">
    <citation type="submission" date="2025-08" db="UniProtKB">
        <authorList>
            <consortium name="RefSeq"/>
        </authorList>
    </citation>
    <scope>IDENTIFICATION</scope>
</reference>
<proteinExistence type="predicted"/>
<keyword evidence="7" id="KW-1185">Reference proteome</keyword>
<dbReference type="PROSITE" id="PS50088">
    <property type="entry name" value="ANK_REPEAT"/>
    <property type="match status" value="2"/>
</dbReference>
<keyword evidence="8" id="KW-0808">Transferase</keyword>
<evidence type="ECO:0000256" key="4">
    <source>
        <dbReference type="PROSITE-ProRule" id="PRU00023"/>
    </source>
</evidence>
<dbReference type="Gene3D" id="1.25.40.20">
    <property type="entry name" value="Ankyrin repeat-containing domain"/>
    <property type="match status" value="1"/>
</dbReference>
<dbReference type="STRING" id="52670.A0A2I4C621"/>
<feature type="domain" description="Diacylglycerol kinase iota-like" evidence="6">
    <location>
        <begin position="44"/>
        <end position="167"/>
    </location>
</feature>
<dbReference type="GO" id="GO:0031436">
    <property type="term" value="C:BRCA1-BARD1 complex"/>
    <property type="evidence" value="ECO:0007669"/>
    <property type="project" value="TreeGrafter"/>
</dbReference>
<evidence type="ECO:0000313" key="7">
    <source>
        <dbReference type="Proteomes" id="UP000192220"/>
    </source>
</evidence>
<accession>A0A2I4C621</accession>
<dbReference type="Pfam" id="PF12796">
    <property type="entry name" value="Ank_2"/>
    <property type="match status" value="1"/>
</dbReference>
<dbReference type="AlphaFoldDB" id="A0A2I4C621"/>
<dbReference type="InterPro" id="IPR002110">
    <property type="entry name" value="Ankyrin_rpt"/>
</dbReference>
<dbReference type="SMART" id="SM00248">
    <property type="entry name" value="ANK"/>
    <property type="match status" value="3"/>
</dbReference>
<name>A0A2I4C621_AUSLI</name>
<dbReference type="InterPro" id="IPR036770">
    <property type="entry name" value="Ankyrin_rpt-contain_sf"/>
</dbReference>
<comment type="catalytic activity">
    <reaction evidence="3">
        <text>a 1,2-diacyl-sn-glycerol + ATP = a 1,2-diacyl-sn-glycero-3-phosphate + ADP + H(+)</text>
        <dbReference type="Rhea" id="RHEA:10272"/>
        <dbReference type="ChEBI" id="CHEBI:15378"/>
        <dbReference type="ChEBI" id="CHEBI:17815"/>
        <dbReference type="ChEBI" id="CHEBI:30616"/>
        <dbReference type="ChEBI" id="CHEBI:58608"/>
        <dbReference type="ChEBI" id="CHEBI:456216"/>
        <dbReference type="EC" id="2.7.1.107"/>
    </reaction>
    <physiologicalReaction direction="left-to-right" evidence="3">
        <dbReference type="Rhea" id="RHEA:10273"/>
    </physiologicalReaction>
</comment>
<evidence type="ECO:0000313" key="8">
    <source>
        <dbReference type="RefSeq" id="XP_013875425.1"/>
    </source>
</evidence>
<dbReference type="Proteomes" id="UP000192220">
    <property type="component" value="Unplaced"/>
</dbReference>
<dbReference type="KEGG" id="alim:106525667"/>
<dbReference type="GO" id="GO:0004143">
    <property type="term" value="F:ATP-dependent diacylglycerol kinase activity"/>
    <property type="evidence" value="ECO:0007669"/>
    <property type="project" value="UniProtKB-EC"/>
</dbReference>
<protein>
    <submittedName>
        <fullName evidence="8">Diacylglycerol kinase iota isoform X1</fullName>
    </submittedName>
</protein>
<feature type="repeat" description="ANK" evidence="4">
    <location>
        <begin position="229"/>
        <end position="256"/>
    </location>
</feature>
<dbReference type="PANTHER" id="PTHR24171">
    <property type="entry name" value="ANKYRIN REPEAT DOMAIN-CONTAINING PROTEIN 39-RELATED"/>
    <property type="match status" value="1"/>
</dbReference>
<evidence type="ECO:0000256" key="5">
    <source>
        <dbReference type="SAM" id="MobiDB-lite"/>
    </source>
</evidence>
<evidence type="ECO:0000259" key="6">
    <source>
        <dbReference type="Pfam" id="PF23578"/>
    </source>
</evidence>
<dbReference type="OrthoDB" id="242257at2759"/>
<dbReference type="GO" id="GO:0004842">
    <property type="term" value="F:ubiquitin-protein transferase activity"/>
    <property type="evidence" value="ECO:0007669"/>
    <property type="project" value="TreeGrafter"/>
</dbReference>
<keyword evidence="1" id="KW-0677">Repeat</keyword>
<dbReference type="GeneID" id="106525667"/>
<dbReference type="GO" id="GO:0085020">
    <property type="term" value="P:protein K6-linked ubiquitination"/>
    <property type="evidence" value="ECO:0007669"/>
    <property type="project" value="TreeGrafter"/>
</dbReference>
<dbReference type="Pfam" id="PF23578">
    <property type="entry name" value="DGKI"/>
    <property type="match status" value="1"/>
</dbReference>
<organism evidence="7 8">
    <name type="scientific">Austrofundulus limnaeus</name>
    <name type="common">Annual killifish</name>
    <dbReference type="NCBI Taxonomy" id="52670"/>
    <lineage>
        <taxon>Eukaryota</taxon>
        <taxon>Metazoa</taxon>
        <taxon>Chordata</taxon>
        <taxon>Craniata</taxon>
        <taxon>Vertebrata</taxon>
        <taxon>Euteleostomi</taxon>
        <taxon>Actinopterygii</taxon>
        <taxon>Neopterygii</taxon>
        <taxon>Teleostei</taxon>
        <taxon>Neoteleostei</taxon>
        <taxon>Acanthomorphata</taxon>
        <taxon>Ovalentaria</taxon>
        <taxon>Atherinomorphae</taxon>
        <taxon>Cyprinodontiformes</taxon>
        <taxon>Rivulidae</taxon>
        <taxon>Austrofundulus</taxon>
    </lineage>
</organism>
<feature type="compositionally biased region" description="Polar residues" evidence="5">
    <location>
        <begin position="314"/>
        <end position="328"/>
    </location>
</feature>
<evidence type="ECO:0000256" key="3">
    <source>
        <dbReference type="ARBA" id="ARBA00023411"/>
    </source>
</evidence>
<dbReference type="SUPFAM" id="SSF48403">
    <property type="entry name" value="Ankyrin repeat"/>
    <property type="match status" value="1"/>
</dbReference>
<dbReference type="InParanoid" id="A0A2I4C621"/>
<sequence>MVQKSKRRTSVPLLNDIQKVCAADLRRLSAPPDSFSVPHAVPDRLRLRVNRISLQEYDRLQYDKERLRDISIPVGIVVVRGDCDLETCRLYIDRLQEDIHQAPSTGHRVHYQDESRGVPMSSSTSRLSPHWSFLDSTSADRFYRIDKAQEHLHFVTEICQDEVFILDHEGPLGSQGSTIGMPDLVVEPTAGSPLSLDEQALLTAASSGDLSLLTECVRRGVSLLVRDSDGCSALHLAAQNGHTDLVSYILQQGSKILLDLTDRERGDTALHKAASEKQHAVCQLLVEAGASLEKTNFQGKTPVDQAVGDSELTSYLSSQQRAPPSASNEDLETAV</sequence>
<dbReference type="GO" id="GO:0070531">
    <property type="term" value="C:BRCA1-A complex"/>
    <property type="evidence" value="ECO:0007669"/>
    <property type="project" value="TreeGrafter"/>
</dbReference>
<dbReference type="PRINTS" id="PR01415">
    <property type="entry name" value="ANKYRIN"/>
</dbReference>
<dbReference type="PROSITE" id="PS50297">
    <property type="entry name" value="ANK_REP_REGION"/>
    <property type="match status" value="2"/>
</dbReference>
<dbReference type="RefSeq" id="XP_013875425.1">
    <property type="nucleotide sequence ID" value="XM_014019971.1"/>
</dbReference>
<dbReference type="InterPro" id="IPR056383">
    <property type="entry name" value="DGKI-like_dom"/>
</dbReference>
<dbReference type="PANTHER" id="PTHR24171:SF8">
    <property type="entry name" value="BRCA1-ASSOCIATED RING DOMAIN PROTEIN 1"/>
    <property type="match status" value="1"/>
</dbReference>
<evidence type="ECO:0000256" key="2">
    <source>
        <dbReference type="ARBA" id="ARBA00023043"/>
    </source>
</evidence>
<keyword evidence="2 4" id="KW-0040">ANK repeat</keyword>
<feature type="region of interest" description="Disordered" evidence="5">
    <location>
        <begin position="314"/>
        <end position="335"/>
    </location>
</feature>